<reference evidence="1" key="2">
    <citation type="journal article" date="2015" name="Fish Shellfish Immunol.">
        <title>Early steps in the European eel (Anguilla anguilla)-Vibrio vulnificus interaction in the gills: Role of the RtxA13 toxin.</title>
        <authorList>
            <person name="Callol A."/>
            <person name="Pajuelo D."/>
            <person name="Ebbesson L."/>
            <person name="Teles M."/>
            <person name="MacKenzie S."/>
            <person name="Amaro C."/>
        </authorList>
    </citation>
    <scope>NUCLEOTIDE SEQUENCE</scope>
</reference>
<accession>A0A0E9UC05</accession>
<sequence>MSLDILWSSGWDFEERTVIPGAVPFALSAPLVQQTSAELSATGAGGKISHRASTHSA</sequence>
<proteinExistence type="predicted"/>
<evidence type="ECO:0000313" key="1">
    <source>
        <dbReference type="EMBL" id="JAH62503.1"/>
    </source>
</evidence>
<organism evidence="1">
    <name type="scientific">Anguilla anguilla</name>
    <name type="common">European freshwater eel</name>
    <name type="synonym">Muraena anguilla</name>
    <dbReference type="NCBI Taxonomy" id="7936"/>
    <lineage>
        <taxon>Eukaryota</taxon>
        <taxon>Metazoa</taxon>
        <taxon>Chordata</taxon>
        <taxon>Craniata</taxon>
        <taxon>Vertebrata</taxon>
        <taxon>Euteleostomi</taxon>
        <taxon>Actinopterygii</taxon>
        <taxon>Neopterygii</taxon>
        <taxon>Teleostei</taxon>
        <taxon>Anguilliformes</taxon>
        <taxon>Anguillidae</taxon>
        <taxon>Anguilla</taxon>
    </lineage>
</organism>
<name>A0A0E9UC05_ANGAN</name>
<dbReference type="EMBL" id="GBXM01046074">
    <property type="protein sequence ID" value="JAH62503.1"/>
    <property type="molecule type" value="Transcribed_RNA"/>
</dbReference>
<protein>
    <submittedName>
        <fullName evidence="1">Uncharacterized protein</fullName>
    </submittedName>
</protein>
<dbReference type="AlphaFoldDB" id="A0A0E9UC05"/>
<reference evidence="1" key="1">
    <citation type="submission" date="2014-11" db="EMBL/GenBank/DDBJ databases">
        <authorList>
            <person name="Amaro Gonzalez C."/>
        </authorList>
    </citation>
    <scope>NUCLEOTIDE SEQUENCE</scope>
</reference>